<sequence>MFLDPEEQKMDDPCPNVNTRSASAVTTPPAENADQQKHRNEDEVSSGPDNSADETPSGLLPEEPSSLTLRSMGMDLSGALSELVDIFLTWLP</sequence>
<keyword evidence="3" id="KW-1185">Reference proteome</keyword>
<feature type="compositionally biased region" description="Basic and acidic residues" evidence="1">
    <location>
        <begin position="1"/>
        <end position="12"/>
    </location>
</feature>
<evidence type="ECO:0000313" key="3">
    <source>
        <dbReference type="Proteomes" id="UP001498398"/>
    </source>
</evidence>
<comment type="caution">
    <text evidence="2">The sequence shown here is derived from an EMBL/GenBank/DDBJ whole genome shotgun (WGS) entry which is preliminary data.</text>
</comment>
<reference evidence="2 3" key="1">
    <citation type="submission" date="2024-01" db="EMBL/GenBank/DDBJ databases">
        <title>A draft genome for the cacao thread blight pathogen Marasmiellus scandens.</title>
        <authorList>
            <person name="Baruah I.K."/>
            <person name="Leung J."/>
            <person name="Bukari Y."/>
            <person name="Amoako-Attah I."/>
            <person name="Meinhardt L.W."/>
            <person name="Bailey B.A."/>
            <person name="Cohen S.P."/>
        </authorList>
    </citation>
    <scope>NUCLEOTIDE SEQUENCE [LARGE SCALE GENOMIC DNA]</scope>
    <source>
        <strain evidence="2 3">GH-19</strain>
    </source>
</reference>
<accession>A0ABR1JZL1</accession>
<organism evidence="2 3">
    <name type="scientific">Marasmiellus scandens</name>
    <dbReference type="NCBI Taxonomy" id="2682957"/>
    <lineage>
        <taxon>Eukaryota</taxon>
        <taxon>Fungi</taxon>
        <taxon>Dikarya</taxon>
        <taxon>Basidiomycota</taxon>
        <taxon>Agaricomycotina</taxon>
        <taxon>Agaricomycetes</taxon>
        <taxon>Agaricomycetidae</taxon>
        <taxon>Agaricales</taxon>
        <taxon>Marasmiineae</taxon>
        <taxon>Omphalotaceae</taxon>
        <taxon>Marasmiellus</taxon>
    </lineage>
</organism>
<dbReference type="EMBL" id="JBANRG010000002">
    <property type="protein sequence ID" value="KAK7470235.1"/>
    <property type="molecule type" value="Genomic_DNA"/>
</dbReference>
<gene>
    <name evidence="2" type="ORF">VKT23_001669</name>
</gene>
<proteinExistence type="predicted"/>
<feature type="compositionally biased region" description="Polar residues" evidence="1">
    <location>
        <begin position="16"/>
        <end position="26"/>
    </location>
</feature>
<dbReference type="Proteomes" id="UP001498398">
    <property type="component" value="Unassembled WGS sequence"/>
</dbReference>
<evidence type="ECO:0000256" key="1">
    <source>
        <dbReference type="SAM" id="MobiDB-lite"/>
    </source>
</evidence>
<protein>
    <submittedName>
        <fullName evidence="2">Uncharacterized protein</fullName>
    </submittedName>
</protein>
<feature type="region of interest" description="Disordered" evidence="1">
    <location>
        <begin position="1"/>
        <end position="65"/>
    </location>
</feature>
<name>A0ABR1JZL1_9AGAR</name>
<evidence type="ECO:0000313" key="2">
    <source>
        <dbReference type="EMBL" id="KAK7470235.1"/>
    </source>
</evidence>